<keyword evidence="1" id="KW-1133">Transmembrane helix</keyword>
<dbReference type="Proteomes" id="UP000269154">
    <property type="component" value="Unassembled WGS sequence"/>
</dbReference>
<dbReference type="OrthoDB" id="574640at2"/>
<dbReference type="Pfam" id="PF13808">
    <property type="entry name" value="DDE_Tnp_1_assoc"/>
    <property type="match status" value="1"/>
</dbReference>
<sequence>MNLLQILAQLPDFRAARGRRYPLWLVLLLVIMGTMSGCFSYCALEDFARRHHLALHQQLELSPLSFHSRSLHFGE</sequence>
<keyword evidence="5" id="KW-1185">Reference proteome</keyword>
<feature type="domain" description="H repeat-associated protein N-terminal" evidence="2">
    <location>
        <begin position="5"/>
        <end position="62"/>
    </location>
</feature>
<accession>A0A3N6S011</accession>
<gene>
    <name evidence="4" type="ORF">D5R40_00930</name>
    <name evidence="3" type="ORF">D5R40_02545</name>
</gene>
<keyword evidence="1" id="KW-0812">Transmembrane</keyword>
<name>A0A3N6S011_9CYAN</name>
<keyword evidence="1" id="KW-0472">Membrane</keyword>
<proteinExistence type="predicted"/>
<protein>
    <submittedName>
        <fullName evidence="4">Transposase family protein</fullName>
    </submittedName>
</protein>
<evidence type="ECO:0000313" key="3">
    <source>
        <dbReference type="EMBL" id="RQH55330.1"/>
    </source>
</evidence>
<evidence type="ECO:0000259" key="2">
    <source>
        <dbReference type="Pfam" id="PF13808"/>
    </source>
</evidence>
<comment type="caution">
    <text evidence="4">The sequence shown here is derived from an EMBL/GenBank/DDBJ whole genome shotgun (WGS) entry which is preliminary data.</text>
</comment>
<evidence type="ECO:0000313" key="4">
    <source>
        <dbReference type="EMBL" id="RQH57426.1"/>
    </source>
</evidence>
<evidence type="ECO:0000256" key="1">
    <source>
        <dbReference type="SAM" id="Phobius"/>
    </source>
</evidence>
<evidence type="ECO:0000313" key="5">
    <source>
        <dbReference type="Proteomes" id="UP000269154"/>
    </source>
</evidence>
<organism evidence="4 5">
    <name type="scientific">Okeania hirsuta</name>
    <dbReference type="NCBI Taxonomy" id="1458930"/>
    <lineage>
        <taxon>Bacteria</taxon>
        <taxon>Bacillati</taxon>
        <taxon>Cyanobacteriota</taxon>
        <taxon>Cyanophyceae</taxon>
        <taxon>Oscillatoriophycideae</taxon>
        <taxon>Oscillatoriales</taxon>
        <taxon>Microcoleaceae</taxon>
        <taxon>Okeania</taxon>
    </lineage>
</organism>
<dbReference type="AlphaFoldDB" id="A0A3N6S011"/>
<feature type="transmembrane region" description="Helical" evidence="1">
    <location>
        <begin position="25"/>
        <end position="44"/>
    </location>
</feature>
<dbReference type="InterPro" id="IPR032806">
    <property type="entry name" value="YbfD_N"/>
</dbReference>
<dbReference type="EMBL" id="RCBY01000003">
    <property type="protein sequence ID" value="RQH57426.1"/>
    <property type="molecule type" value="Genomic_DNA"/>
</dbReference>
<reference evidence="4 5" key="1">
    <citation type="journal article" date="2018" name="ACS Chem. Biol.">
        <title>Ketoreductase domain dysfunction expands chemodiversity: malyngamide biosynthesis in the cyanobacterium Okeania hirsuta.</title>
        <authorList>
            <person name="Moss N.A."/>
            <person name="Leao T."/>
            <person name="Rankin M."/>
            <person name="McCullough T.M."/>
            <person name="Qu P."/>
            <person name="Korobeynikov A."/>
            <person name="Smith J.L."/>
            <person name="Gerwick L."/>
            <person name="Gerwick W.H."/>
        </authorList>
    </citation>
    <scope>NUCLEOTIDE SEQUENCE [LARGE SCALE GENOMIC DNA]</scope>
    <source>
        <strain evidence="4 5">PAB10Feb10-1</strain>
    </source>
</reference>
<dbReference type="RefSeq" id="WP_124143838.1">
    <property type="nucleotide sequence ID" value="NZ_CAWOKI010000372.1"/>
</dbReference>
<dbReference type="EMBL" id="RCBY01000008">
    <property type="protein sequence ID" value="RQH55330.1"/>
    <property type="molecule type" value="Genomic_DNA"/>
</dbReference>